<dbReference type="SMART" id="SM00966">
    <property type="entry name" value="SpoVT_AbrB"/>
    <property type="match status" value="1"/>
</dbReference>
<dbReference type="InterPro" id="IPR007159">
    <property type="entry name" value="SpoVT-AbrB_dom"/>
</dbReference>
<name>A0A1F4U6P0_UNCSA</name>
<evidence type="ECO:0000313" key="3">
    <source>
        <dbReference type="Proteomes" id="UP000179242"/>
    </source>
</evidence>
<dbReference type="AlphaFoldDB" id="A0A1F4U6P0"/>
<dbReference type="Gene3D" id="2.10.260.10">
    <property type="match status" value="1"/>
</dbReference>
<accession>A0A1F4U6P0</accession>
<reference evidence="2 3" key="1">
    <citation type="journal article" date="2016" name="Nat. Commun.">
        <title>Thousands of microbial genomes shed light on interconnected biogeochemical processes in an aquifer system.</title>
        <authorList>
            <person name="Anantharaman K."/>
            <person name="Brown C.T."/>
            <person name="Hug L.A."/>
            <person name="Sharon I."/>
            <person name="Castelle C.J."/>
            <person name="Probst A.J."/>
            <person name="Thomas B.C."/>
            <person name="Singh A."/>
            <person name="Wilkins M.J."/>
            <person name="Karaoz U."/>
            <person name="Brodie E.L."/>
            <person name="Williams K.H."/>
            <person name="Hubbard S.S."/>
            <person name="Banfield J.F."/>
        </authorList>
    </citation>
    <scope>NUCLEOTIDE SEQUENCE [LARGE SCALE GENOMIC DNA]</scope>
</reference>
<evidence type="ECO:0000313" key="2">
    <source>
        <dbReference type="EMBL" id="OGC39963.1"/>
    </source>
</evidence>
<dbReference type="InterPro" id="IPR037914">
    <property type="entry name" value="SpoVT-AbrB_sf"/>
</dbReference>
<gene>
    <name evidence="2" type="ORF">A2438_05565</name>
</gene>
<proteinExistence type="predicted"/>
<dbReference type="EMBL" id="MEUJ01000005">
    <property type="protein sequence ID" value="OGC39963.1"/>
    <property type="molecule type" value="Genomic_DNA"/>
</dbReference>
<feature type="domain" description="SpoVT-AbrB" evidence="1">
    <location>
        <begin position="5"/>
        <end position="50"/>
    </location>
</feature>
<dbReference type="SUPFAM" id="SSF89447">
    <property type="entry name" value="AbrB/MazE/MraZ-like"/>
    <property type="match status" value="1"/>
</dbReference>
<organism evidence="2 3">
    <name type="scientific">candidate division WOR-1 bacterium RIFOXYC2_FULL_46_14</name>
    <dbReference type="NCBI Taxonomy" id="1802587"/>
    <lineage>
        <taxon>Bacteria</taxon>
        <taxon>Bacillati</taxon>
        <taxon>Saganbacteria</taxon>
    </lineage>
</organism>
<comment type="caution">
    <text evidence="2">The sequence shown here is derived from an EMBL/GenBank/DDBJ whole genome shotgun (WGS) entry which is preliminary data.</text>
</comment>
<evidence type="ECO:0000259" key="1">
    <source>
        <dbReference type="SMART" id="SM00966"/>
    </source>
</evidence>
<dbReference type="Proteomes" id="UP000179242">
    <property type="component" value="Unassembled WGS sequence"/>
</dbReference>
<sequence>METETTVSKRWQTAVPAEICRKYGIKAGQKIAWLDLGNFITIFPVPKSPIKSFRGSSVDFLKTLLEERKKERERDNGK</sequence>
<dbReference type="GO" id="GO:0003677">
    <property type="term" value="F:DNA binding"/>
    <property type="evidence" value="ECO:0007669"/>
    <property type="project" value="InterPro"/>
</dbReference>
<protein>
    <recommendedName>
        <fullName evidence="1">SpoVT-AbrB domain-containing protein</fullName>
    </recommendedName>
</protein>